<dbReference type="PROSITE" id="PS50837">
    <property type="entry name" value="NACHT"/>
    <property type="match status" value="1"/>
</dbReference>
<reference evidence="2" key="1">
    <citation type="submission" date="2022-05" db="EMBL/GenBank/DDBJ databases">
        <title>Description of a novel species of Leclercia; Leclercia tamurae and the Proposal for a Novel Genus Silvania gen. nov. Containing Two Novel Species Silvania hatchlandensis sp. nov. and Silvania confinis sp. nov. Isolated from the Rhizosphere of Oak.</title>
        <authorList>
            <person name="Maddock D.W."/>
            <person name="Brady C.L."/>
            <person name="Denman S."/>
            <person name="Arnold D."/>
        </authorList>
    </citation>
    <scope>NUCLEOTIDE SEQUENCE</scope>
    <source>
        <strain evidence="2">H6S3</strain>
    </source>
</reference>
<gene>
    <name evidence="2" type="ORF">M8318_03305</name>
</gene>
<evidence type="ECO:0000313" key="3">
    <source>
        <dbReference type="Proteomes" id="UP001062027"/>
    </source>
</evidence>
<organism evidence="2 3">
    <name type="scientific">Leclercia tamurae</name>
    <dbReference type="NCBI Taxonomy" id="2926467"/>
    <lineage>
        <taxon>Bacteria</taxon>
        <taxon>Pseudomonadati</taxon>
        <taxon>Pseudomonadota</taxon>
        <taxon>Gammaproteobacteria</taxon>
        <taxon>Enterobacterales</taxon>
        <taxon>Enterobacteriaceae</taxon>
        <taxon>Leclercia</taxon>
    </lineage>
</organism>
<evidence type="ECO:0000313" key="2">
    <source>
        <dbReference type="EMBL" id="MCU6676694.1"/>
    </source>
</evidence>
<dbReference type="RefSeq" id="WP_148569856.1">
    <property type="nucleotide sequence ID" value="NZ_JAMHKS010000063.1"/>
</dbReference>
<dbReference type="InterPro" id="IPR007111">
    <property type="entry name" value="NACHT_NTPase"/>
</dbReference>
<dbReference type="SUPFAM" id="SSF52540">
    <property type="entry name" value="P-loop containing nucleoside triphosphate hydrolases"/>
    <property type="match status" value="1"/>
</dbReference>
<sequence>MEDTSQQLYLKAMQKMKEDDFSKYLIKPLFESMGFYRVDFYGGPYESGKDLIAFVEVPVNKTMSYAIQSKKIGEESNTSEKVILGELVFQLRQCFTNPIKLHNGEEVIPDQVYLASPYQISIRLIDEIHGMLSIDRKKVEILDGPLVIQLLKKHKPTLLEKLLSVDDIFSTQDSSQLCNIELMSALNQKDSIHELDCYSDLAFFMGTIDSNVLLNSKFTIKPDKFQVTRGKWELFERTVYIPLKFLTTIEPLNQDASSILIKYNNEYSVFISKENREIKRSIDQANQLLAGNISFIREVISELETSINNITRHKLENANLVIMIQSVTNLKNCLEASFQEKVIEDFGTFINANKIHDLAKANARSLLPKIVECFKKAKASQLQSIELRKLRDEYKEEPKIEYAFNSELINSWLNERCEKYKVDIKAINSGDNSVDIFRFLNDTQTTLNVLDILVNKMEDSEKVFSKEVVMDSIGVIDGLSTSPFRLFDCQHDIAVYGSAGAGKTTTLQMYARKLELEGNRGVIYLPLNRFLNKVDMNFDSKTKNYDILMSMILISKSLEPIRENIEKLELHLQNKKRNKIIFDGLDEAYVKFPGIIEAINFFKKKFDNIQLLISSRDCVSYLSEIDFLGITLMPFSETQLYSFIQAWFKDKNPALSEVIIENIKAKKISDIVRTPLLATLLCDLAEKGIDIPSSESEIFTKRLELLCGSYDTFKDIKRTKLSQSILIKASHKIAFAMHSKTLRAATKQELITFLINDPSFNYEDSTCSLAVTELIDPCNILIFDPISETFSFGHLRYQEHLASLELMQNRSIEIIHYLKNDWWRGSLCLYAQCCEFSILLEEFTLRYSNIKPALITLREMVKFRPEKERRHLNELIYNYERSDDDYFNSSFEWDDSWRSDGY</sequence>
<dbReference type="EMBL" id="JAMHKS010000063">
    <property type="protein sequence ID" value="MCU6676694.1"/>
    <property type="molecule type" value="Genomic_DNA"/>
</dbReference>
<accession>A0ABT2R741</accession>
<name>A0ABT2R741_9ENTR</name>
<protein>
    <recommendedName>
        <fullName evidence="1">NACHT domain-containing protein</fullName>
    </recommendedName>
</protein>
<dbReference type="PANTHER" id="PTHR46312:SF2">
    <property type="entry name" value="NUCLEOTIDE-BINDING OLIGOMERIZATION DOMAIN-CONTAINING PROTEIN 2-LIKE"/>
    <property type="match status" value="1"/>
</dbReference>
<dbReference type="InterPro" id="IPR027417">
    <property type="entry name" value="P-loop_NTPase"/>
</dbReference>
<proteinExistence type="predicted"/>
<comment type="caution">
    <text evidence="2">The sequence shown here is derived from an EMBL/GenBank/DDBJ whole genome shotgun (WGS) entry which is preliminary data.</text>
</comment>
<dbReference type="Proteomes" id="UP001062027">
    <property type="component" value="Unassembled WGS sequence"/>
</dbReference>
<feature type="domain" description="NACHT" evidence="1">
    <location>
        <begin position="491"/>
        <end position="588"/>
    </location>
</feature>
<dbReference type="Gene3D" id="3.40.50.300">
    <property type="entry name" value="P-loop containing nucleotide triphosphate hydrolases"/>
    <property type="match status" value="1"/>
</dbReference>
<dbReference type="PANTHER" id="PTHR46312">
    <property type="entry name" value="NACHT DOMAIN-CONTAINING PROTEIN"/>
    <property type="match status" value="1"/>
</dbReference>
<keyword evidence="3" id="KW-1185">Reference proteome</keyword>
<evidence type="ECO:0000259" key="1">
    <source>
        <dbReference type="PROSITE" id="PS50837"/>
    </source>
</evidence>